<organism evidence="1 2">
    <name type="scientific">Halomonas salifodinae</name>
    <dbReference type="NCBI Taxonomy" id="438745"/>
    <lineage>
        <taxon>Bacteria</taxon>
        <taxon>Pseudomonadati</taxon>
        <taxon>Pseudomonadota</taxon>
        <taxon>Gammaproteobacteria</taxon>
        <taxon>Oceanospirillales</taxon>
        <taxon>Halomonadaceae</taxon>
        <taxon>Halomonas</taxon>
    </lineage>
</organism>
<name>A0ABW2F4A0_9GAMM</name>
<evidence type="ECO:0000313" key="2">
    <source>
        <dbReference type="Proteomes" id="UP001596411"/>
    </source>
</evidence>
<dbReference type="Proteomes" id="UP001596411">
    <property type="component" value="Unassembled WGS sequence"/>
</dbReference>
<reference evidence="2" key="1">
    <citation type="journal article" date="2019" name="Int. J. Syst. Evol. Microbiol.">
        <title>The Global Catalogue of Microorganisms (GCM) 10K type strain sequencing project: providing services to taxonomists for standard genome sequencing and annotation.</title>
        <authorList>
            <consortium name="The Broad Institute Genomics Platform"/>
            <consortium name="The Broad Institute Genome Sequencing Center for Infectious Disease"/>
            <person name="Wu L."/>
            <person name="Ma J."/>
        </authorList>
    </citation>
    <scope>NUCLEOTIDE SEQUENCE [LARGE SCALE GENOMIC DNA]</scope>
    <source>
        <strain evidence="2">CGMCC 1.13666</strain>
    </source>
</reference>
<evidence type="ECO:0000313" key="1">
    <source>
        <dbReference type="EMBL" id="MFC7091878.1"/>
    </source>
</evidence>
<proteinExistence type="predicted"/>
<comment type="caution">
    <text evidence="1">The sequence shown here is derived from an EMBL/GenBank/DDBJ whole genome shotgun (WGS) entry which is preliminary data.</text>
</comment>
<dbReference type="RefSeq" id="WP_346064144.1">
    <property type="nucleotide sequence ID" value="NZ_BAAADR010000045.1"/>
</dbReference>
<accession>A0ABW2F4A0</accession>
<dbReference type="EMBL" id="JBHSZP010000049">
    <property type="protein sequence ID" value="MFC7091878.1"/>
    <property type="molecule type" value="Genomic_DNA"/>
</dbReference>
<protein>
    <submittedName>
        <fullName evidence="1">Uncharacterized protein</fullName>
    </submittedName>
</protein>
<keyword evidence="2" id="KW-1185">Reference proteome</keyword>
<gene>
    <name evidence="1" type="ORF">ACFQH5_20240</name>
</gene>
<sequence length="72" mass="7882">MTLFDARGRKMRPATATAKAVVFVSEDGESWTPVMAYNVPESIKALDAMSWMLQGEILETAGGKLYRAESAQ</sequence>